<organism evidence="1 2">
    <name type="scientific">Trametes sanguinea</name>
    <dbReference type="NCBI Taxonomy" id="158606"/>
    <lineage>
        <taxon>Eukaryota</taxon>
        <taxon>Fungi</taxon>
        <taxon>Dikarya</taxon>
        <taxon>Basidiomycota</taxon>
        <taxon>Agaricomycotina</taxon>
        <taxon>Agaricomycetes</taxon>
        <taxon>Polyporales</taxon>
        <taxon>Polyporaceae</taxon>
        <taxon>Trametes</taxon>
    </lineage>
</organism>
<sequence length="137" mass="15693">MPVSTSQRPEHVPDSPFTFVPESHSDLANQPEHVTRDIRDDSRAKLRADFKLQREARRAHREHLGSHELDHTAMRRTSSARTHLARGAGRSGCDVNAVSTSFQELCTFDGDVRTARYLRERPYDRSTRRALWQPGES</sequence>
<accession>A0ACC1NJK1</accession>
<keyword evidence="2" id="KW-1185">Reference proteome</keyword>
<dbReference type="EMBL" id="JANSHE010004296">
    <property type="protein sequence ID" value="KAJ2978983.1"/>
    <property type="molecule type" value="Genomic_DNA"/>
</dbReference>
<protein>
    <submittedName>
        <fullName evidence="1">Uncharacterized protein</fullName>
    </submittedName>
</protein>
<evidence type="ECO:0000313" key="1">
    <source>
        <dbReference type="EMBL" id="KAJ2978983.1"/>
    </source>
</evidence>
<reference evidence="1" key="1">
    <citation type="submission" date="2022-08" db="EMBL/GenBank/DDBJ databases">
        <title>Genome Sequence of Pycnoporus sanguineus.</title>
        <authorList>
            <person name="Buettner E."/>
        </authorList>
    </citation>
    <scope>NUCLEOTIDE SEQUENCE</scope>
    <source>
        <strain evidence="1">CG-C14</strain>
    </source>
</reference>
<proteinExistence type="predicted"/>
<name>A0ACC1NJK1_9APHY</name>
<evidence type="ECO:0000313" key="2">
    <source>
        <dbReference type="Proteomes" id="UP001144978"/>
    </source>
</evidence>
<dbReference type="Proteomes" id="UP001144978">
    <property type="component" value="Unassembled WGS sequence"/>
</dbReference>
<comment type="caution">
    <text evidence="1">The sequence shown here is derived from an EMBL/GenBank/DDBJ whole genome shotgun (WGS) entry which is preliminary data.</text>
</comment>
<gene>
    <name evidence="1" type="ORF">NUW54_g11211</name>
</gene>